<organism evidence="1 2">
    <name type="scientific">Salinactinospora qingdaonensis</name>
    <dbReference type="NCBI Taxonomy" id="702744"/>
    <lineage>
        <taxon>Bacteria</taxon>
        <taxon>Bacillati</taxon>
        <taxon>Actinomycetota</taxon>
        <taxon>Actinomycetes</taxon>
        <taxon>Streptosporangiales</taxon>
        <taxon>Nocardiopsidaceae</taxon>
        <taxon>Salinactinospora</taxon>
    </lineage>
</organism>
<dbReference type="Proteomes" id="UP001500908">
    <property type="component" value="Unassembled WGS sequence"/>
</dbReference>
<gene>
    <name evidence="1" type="ORF">GCM10022402_49060</name>
</gene>
<evidence type="ECO:0000313" key="1">
    <source>
        <dbReference type="EMBL" id="GAA3766031.1"/>
    </source>
</evidence>
<evidence type="ECO:0000313" key="2">
    <source>
        <dbReference type="Proteomes" id="UP001500908"/>
    </source>
</evidence>
<dbReference type="EMBL" id="BAABDD010000050">
    <property type="protein sequence ID" value="GAA3766031.1"/>
    <property type="molecule type" value="Genomic_DNA"/>
</dbReference>
<keyword evidence="2" id="KW-1185">Reference proteome</keyword>
<proteinExistence type="predicted"/>
<reference evidence="2" key="1">
    <citation type="journal article" date="2019" name="Int. J. Syst. Evol. Microbiol.">
        <title>The Global Catalogue of Microorganisms (GCM) 10K type strain sequencing project: providing services to taxonomists for standard genome sequencing and annotation.</title>
        <authorList>
            <consortium name="The Broad Institute Genomics Platform"/>
            <consortium name="The Broad Institute Genome Sequencing Center for Infectious Disease"/>
            <person name="Wu L."/>
            <person name="Ma J."/>
        </authorList>
    </citation>
    <scope>NUCLEOTIDE SEQUENCE [LARGE SCALE GENOMIC DNA]</scope>
    <source>
        <strain evidence="2">JCM 17137</strain>
    </source>
</reference>
<comment type="caution">
    <text evidence="1">The sequence shown here is derived from an EMBL/GenBank/DDBJ whole genome shotgun (WGS) entry which is preliminary data.</text>
</comment>
<sequence>MASSLVRNLDADLIEIVYTDHDIADTGANGSGNQLRRDEDGIVMAVGPGQ</sequence>
<protein>
    <submittedName>
        <fullName evidence="1">Uncharacterized protein</fullName>
    </submittedName>
</protein>
<name>A0ABP7GJN2_9ACTN</name>
<accession>A0ABP7GJN2</accession>